<proteinExistence type="predicted"/>
<dbReference type="AlphaFoldDB" id="A0ABD0QKB0"/>
<evidence type="ECO:0000256" key="1">
    <source>
        <dbReference type="SAM" id="MobiDB-lite"/>
    </source>
</evidence>
<name>A0ABD0QKB0_CIRMR</name>
<reference evidence="2 3" key="1">
    <citation type="submission" date="2024-05" db="EMBL/GenBank/DDBJ databases">
        <title>Genome sequencing and assembly of Indian major carp, Cirrhinus mrigala (Hamilton, 1822).</title>
        <authorList>
            <person name="Mohindra V."/>
            <person name="Chowdhury L.M."/>
            <person name="Lal K."/>
            <person name="Jena J.K."/>
        </authorList>
    </citation>
    <scope>NUCLEOTIDE SEQUENCE [LARGE SCALE GENOMIC DNA]</scope>
    <source>
        <strain evidence="2">CM1030</strain>
        <tissue evidence="2">Blood</tissue>
    </source>
</reference>
<protein>
    <recommendedName>
        <fullName evidence="4">RASF2 protein</fullName>
    </recommendedName>
</protein>
<comment type="caution">
    <text evidence="2">The sequence shown here is derived from an EMBL/GenBank/DDBJ whole genome shotgun (WGS) entry which is preliminary data.</text>
</comment>
<evidence type="ECO:0008006" key="4">
    <source>
        <dbReference type="Google" id="ProtNLM"/>
    </source>
</evidence>
<dbReference type="Proteomes" id="UP001529510">
    <property type="component" value="Unassembled WGS sequence"/>
</dbReference>
<keyword evidence="3" id="KW-1185">Reference proteome</keyword>
<sequence length="50" mass="5840">EEEELIIEGLLNISWGLRRPIRLQMQDDHERIKPPPSSTSWHSGCNLDNQ</sequence>
<feature type="compositionally biased region" description="Polar residues" evidence="1">
    <location>
        <begin position="38"/>
        <end position="50"/>
    </location>
</feature>
<evidence type="ECO:0000313" key="2">
    <source>
        <dbReference type="EMBL" id="KAL0186660.1"/>
    </source>
</evidence>
<accession>A0ABD0QKB0</accession>
<dbReference type="EMBL" id="JAMKFB020000008">
    <property type="protein sequence ID" value="KAL0186660.1"/>
    <property type="molecule type" value="Genomic_DNA"/>
</dbReference>
<feature type="region of interest" description="Disordered" evidence="1">
    <location>
        <begin position="26"/>
        <end position="50"/>
    </location>
</feature>
<gene>
    <name evidence="2" type="ORF">M9458_018330</name>
</gene>
<evidence type="ECO:0000313" key="3">
    <source>
        <dbReference type="Proteomes" id="UP001529510"/>
    </source>
</evidence>
<organism evidence="2 3">
    <name type="scientific">Cirrhinus mrigala</name>
    <name type="common">Mrigala</name>
    <dbReference type="NCBI Taxonomy" id="683832"/>
    <lineage>
        <taxon>Eukaryota</taxon>
        <taxon>Metazoa</taxon>
        <taxon>Chordata</taxon>
        <taxon>Craniata</taxon>
        <taxon>Vertebrata</taxon>
        <taxon>Euteleostomi</taxon>
        <taxon>Actinopterygii</taxon>
        <taxon>Neopterygii</taxon>
        <taxon>Teleostei</taxon>
        <taxon>Ostariophysi</taxon>
        <taxon>Cypriniformes</taxon>
        <taxon>Cyprinidae</taxon>
        <taxon>Labeoninae</taxon>
        <taxon>Labeonini</taxon>
        <taxon>Cirrhinus</taxon>
    </lineage>
</organism>
<feature type="non-terminal residue" evidence="2">
    <location>
        <position position="50"/>
    </location>
</feature>
<feature type="non-terminal residue" evidence="2">
    <location>
        <position position="1"/>
    </location>
</feature>